<organism evidence="1 2">
    <name type="scientific">Kitasatospora putterlickiae</name>
    <dbReference type="NCBI Taxonomy" id="221725"/>
    <lineage>
        <taxon>Bacteria</taxon>
        <taxon>Bacillati</taxon>
        <taxon>Actinomycetota</taxon>
        <taxon>Actinomycetes</taxon>
        <taxon>Kitasatosporales</taxon>
        <taxon>Streptomycetaceae</taxon>
        <taxon>Kitasatospora</taxon>
    </lineage>
</organism>
<sequence>MALLGNWTESLGHGGASDLRIANLVKHQAAIEHRHLQPVWEHRVRDRRTALLGEPIGTDLTVADLLTDHRSPETETLLAELADSRLLAVLRSLAADEQALARAWADSGDTWNQTALDAGPPPGFGERGRRRLKRLGTRHTERTLAAAGAAR</sequence>
<dbReference type="RefSeq" id="WP_344326724.1">
    <property type="nucleotide sequence ID" value="NZ_BAAAKJ010000042.1"/>
</dbReference>
<evidence type="ECO:0000313" key="1">
    <source>
        <dbReference type="EMBL" id="GAA1386061.1"/>
    </source>
</evidence>
<accession>A0ABN1XU41</accession>
<keyword evidence="2" id="KW-1185">Reference proteome</keyword>
<dbReference type="Proteomes" id="UP001499863">
    <property type="component" value="Unassembled WGS sequence"/>
</dbReference>
<name>A0ABN1XU41_9ACTN</name>
<gene>
    <name evidence="1" type="ORF">GCM10009639_09410</name>
</gene>
<proteinExistence type="predicted"/>
<protein>
    <submittedName>
        <fullName evidence="1">Uncharacterized protein</fullName>
    </submittedName>
</protein>
<reference evidence="1 2" key="1">
    <citation type="journal article" date="2019" name="Int. J. Syst. Evol. Microbiol.">
        <title>The Global Catalogue of Microorganisms (GCM) 10K type strain sequencing project: providing services to taxonomists for standard genome sequencing and annotation.</title>
        <authorList>
            <consortium name="The Broad Institute Genomics Platform"/>
            <consortium name="The Broad Institute Genome Sequencing Center for Infectious Disease"/>
            <person name="Wu L."/>
            <person name="Ma J."/>
        </authorList>
    </citation>
    <scope>NUCLEOTIDE SEQUENCE [LARGE SCALE GENOMIC DNA]</scope>
    <source>
        <strain evidence="1 2">JCM 12393</strain>
    </source>
</reference>
<comment type="caution">
    <text evidence="1">The sequence shown here is derived from an EMBL/GenBank/DDBJ whole genome shotgun (WGS) entry which is preliminary data.</text>
</comment>
<evidence type="ECO:0000313" key="2">
    <source>
        <dbReference type="Proteomes" id="UP001499863"/>
    </source>
</evidence>
<dbReference type="EMBL" id="BAAAKJ010000042">
    <property type="protein sequence ID" value="GAA1386061.1"/>
    <property type="molecule type" value="Genomic_DNA"/>
</dbReference>